<gene>
    <name evidence="3" type="ORF">FB564_3300</name>
</gene>
<reference evidence="3 4" key="1">
    <citation type="submission" date="2019-06" db="EMBL/GenBank/DDBJ databases">
        <title>Sequencing the genomes of 1000 actinobacteria strains.</title>
        <authorList>
            <person name="Klenk H.-P."/>
        </authorList>
    </citation>
    <scope>NUCLEOTIDE SEQUENCE [LARGE SCALE GENOMIC DNA]</scope>
    <source>
        <strain evidence="3 4">DSM 44819</strain>
    </source>
</reference>
<evidence type="ECO:0000256" key="1">
    <source>
        <dbReference type="SAM" id="Phobius"/>
    </source>
</evidence>
<dbReference type="EMBL" id="VFOL01000001">
    <property type="protein sequence ID" value="TQL38120.1"/>
    <property type="molecule type" value="Genomic_DNA"/>
</dbReference>
<dbReference type="Proteomes" id="UP000315983">
    <property type="component" value="Unassembled WGS sequence"/>
</dbReference>
<feature type="domain" description="TNFR-Cys" evidence="2">
    <location>
        <begin position="5"/>
        <end position="42"/>
    </location>
</feature>
<feature type="transmembrane region" description="Helical" evidence="1">
    <location>
        <begin position="109"/>
        <end position="127"/>
    </location>
</feature>
<accession>A0A542XQM9</accession>
<keyword evidence="1" id="KW-0472">Membrane</keyword>
<dbReference type="AlphaFoldDB" id="A0A542XQM9"/>
<keyword evidence="1" id="KW-1133">Transmembrane helix</keyword>
<organism evidence="3 4">
    <name type="scientific">Salinispora arenicola</name>
    <dbReference type="NCBI Taxonomy" id="168697"/>
    <lineage>
        <taxon>Bacteria</taxon>
        <taxon>Bacillati</taxon>
        <taxon>Actinomycetota</taxon>
        <taxon>Actinomycetes</taxon>
        <taxon>Micromonosporales</taxon>
        <taxon>Micromonosporaceae</taxon>
        <taxon>Salinispora</taxon>
    </lineage>
</organism>
<protein>
    <recommendedName>
        <fullName evidence="2">TNFR-Cys domain-containing protein</fullName>
    </recommendedName>
</protein>
<evidence type="ECO:0000313" key="3">
    <source>
        <dbReference type="EMBL" id="TQL38120.1"/>
    </source>
</evidence>
<feature type="transmembrane region" description="Helical" evidence="1">
    <location>
        <begin position="75"/>
        <end position="97"/>
    </location>
</feature>
<dbReference type="InterPro" id="IPR001368">
    <property type="entry name" value="TNFR/NGFR_Cys_rich_reg"/>
</dbReference>
<dbReference type="PROSITE" id="PS00652">
    <property type="entry name" value="TNFR_NGFR_1"/>
    <property type="match status" value="1"/>
</dbReference>
<evidence type="ECO:0000313" key="4">
    <source>
        <dbReference type="Proteomes" id="UP000315983"/>
    </source>
</evidence>
<comment type="caution">
    <text evidence="3">The sequence shown here is derived from an EMBL/GenBank/DDBJ whole genome shotgun (WGS) entry which is preliminary data.</text>
</comment>
<feature type="transmembrane region" description="Helical" evidence="1">
    <location>
        <begin position="44"/>
        <end position="63"/>
    </location>
</feature>
<evidence type="ECO:0000259" key="2">
    <source>
        <dbReference type="PROSITE" id="PS00652"/>
    </source>
</evidence>
<name>A0A542XQM9_SALAC</name>
<proteinExistence type="predicted"/>
<sequence length="244" mass="25708">MAGTCPQHWFAASCSRCSCRRRCSSAARACSCRCRSSASRRCRACSASIAPLLSLFLPAGSLLRLPDLALPFQFLSLGLALAFFFLTTGTGFGLALLFGSTLLFLPQPLALILALAHGLVPGLGVHVRTRGPDQVPSAVALAGAEPDAPVPRADPMNDRLPVQYPADEGGQLQVVNGNPGPVLEAERGRPVDDGPRPVVARLLDPDRRYGAHPRRLPARADPAHADALGPVPLGAFLDVLVADR</sequence>
<keyword evidence="1" id="KW-0812">Transmembrane</keyword>